<dbReference type="AlphaFoldDB" id="A0A521G515"/>
<name>A0A521G515_9BACT</name>
<sequence>MERARKWVQGVWFFLVNGYWAFPWTRTIYKGPMKVVCSPGLNCYSCPSSTAFCPIGTLQQLLANIRFSIQSGQHYFGAFVLGSIGMLGAVFGRFICGWACPFGFFQELLHKIPSRKLSIPDQLRWLKYAVLLLLVIVFPLIFVSNSGMGQPWFCKYVCPAGTFQAGIPMLLLDPNLRGAVGWLFVNKLIIAFGFTTWSVFASRPFCRTACPLGAFYALFSRFQLIRLQLNKDNCTGCGVCHKVCPVDIKFNENPNSCECVNCMKCMTEACAFDAISVEVAGFPMFGPDLGKTKKCIWPRKIQKI</sequence>
<evidence type="ECO:0000256" key="7">
    <source>
        <dbReference type="SAM" id="Phobius"/>
    </source>
</evidence>
<comment type="caution">
    <text evidence="9">The sequence shown here is derived from an EMBL/GenBank/DDBJ whole genome shotgun (WGS) entry which is preliminary data.</text>
</comment>
<organism evidence="9 10">
    <name type="scientific">Candidatus Electronema aureum</name>
    <dbReference type="NCBI Taxonomy" id="2005002"/>
    <lineage>
        <taxon>Bacteria</taxon>
        <taxon>Pseudomonadati</taxon>
        <taxon>Thermodesulfobacteriota</taxon>
        <taxon>Desulfobulbia</taxon>
        <taxon>Desulfobulbales</taxon>
        <taxon>Desulfobulbaceae</taxon>
        <taxon>Candidatus Electronema</taxon>
    </lineage>
</organism>
<keyword evidence="10" id="KW-1185">Reference proteome</keyword>
<keyword evidence="6" id="KW-0411">Iron-sulfur</keyword>
<keyword evidence="7" id="KW-1133">Transmembrane helix</keyword>
<dbReference type="Proteomes" id="UP000316238">
    <property type="component" value="Unassembled WGS sequence"/>
</dbReference>
<protein>
    <submittedName>
        <fullName evidence="9">4Fe-4S binding domain-containing protein</fullName>
    </submittedName>
</protein>
<dbReference type="GO" id="GO:0046872">
    <property type="term" value="F:metal ion binding"/>
    <property type="evidence" value="ECO:0007669"/>
    <property type="project" value="UniProtKB-KW"/>
</dbReference>
<dbReference type="InterPro" id="IPR017896">
    <property type="entry name" value="4Fe4S_Fe-S-bd"/>
</dbReference>
<feature type="transmembrane region" description="Helical" evidence="7">
    <location>
        <begin position="179"/>
        <end position="200"/>
    </location>
</feature>
<keyword evidence="4" id="KW-0249">Electron transport</keyword>
<dbReference type="InterPro" id="IPR051684">
    <property type="entry name" value="Electron_Trans/Redox"/>
</dbReference>
<dbReference type="Pfam" id="PF12801">
    <property type="entry name" value="Fer4_5"/>
    <property type="match status" value="4"/>
</dbReference>
<gene>
    <name evidence="9" type="ORF">CDV28_102228</name>
</gene>
<evidence type="ECO:0000313" key="9">
    <source>
        <dbReference type="EMBL" id="TAA76098.1"/>
    </source>
</evidence>
<keyword evidence="2" id="KW-0004">4Fe-4S</keyword>
<evidence type="ECO:0000313" key="10">
    <source>
        <dbReference type="Proteomes" id="UP000316238"/>
    </source>
</evidence>
<feature type="transmembrane region" description="Helical" evidence="7">
    <location>
        <begin position="75"/>
        <end position="104"/>
    </location>
</feature>
<keyword evidence="3" id="KW-0479">Metal-binding</keyword>
<evidence type="ECO:0000256" key="3">
    <source>
        <dbReference type="ARBA" id="ARBA00022723"/>
    </source>
</evidence>
<evidence type="ECO:0000256" key="2">
    <source>
        <dbReference type="ARBA" id="ARBA00022485"/>
    </source>
</evidence>
<keyword evidence="7" id="KW-0812">Transmembrane</keyword>
<evidence type="ECO:0000256" key="1">
    <source>
        <dbReference type="ARBA" id="ARBA00022448"/>
    </source>
</evidence>
<feature type="transmembrane region" description="Helical" evidence="7">
    <location>
        <begin position="7"/>
        <end position="25"/>
    </location>
</feature>
<keyword evidence="7" id="KW-0472">Membrane</keyword>
<evidence type="ECO:0000256" key="4">
    <source>
        <dbReference type="ARBA" id="ARBA00022982"/>
    </source>
</evidence>
<keyword evidence="5" id="KW-0408">Iron</keyword>
<evidence type="ECO:0000259" key="8">
    <source>
        <dbReference type="PROSITE" id="PS51379"/>
    </source>
</evidence>
<dbReference type="Pfam" id="PF00037">
    <property type="entry name" value="Fer4"/>
    <property type="match status" value="1"/>
</dbReference>
<evidence type="ECO:0000256" key="5">
    <source>
        <dbReference type="ARBA" id="ARBA00023004"/>
    </source>
</evidence>
<keyword evidence="1" id="KW-0813">Transport</keyword>
<feature type="transmembrane region" description="Helical" evidence="7">
    <location>
        <begin position="125"/>
        <end position="143"/>
    </location>
</feature>
<dbReference type="GO" id="GO:0005886">
    <property type="term" value="C:plasma membrane"/>
    <property type="evidence" value="ECO:0007669"/>
    <property type="project" value="TreeGrafter"/>
</dbReference>
<dbReference type="Gene3D" id="3.30.70.20">
    <property type="match status" value="1"/>
</dbReference>
<dbReference type="PANTHER" id="PTHR30176:SF3">
    <property type="entry name" value="FERREDOXIN-TYPE PROTEIN NAPH"/>
    <property type="match status" value="1"/>
</dbReference>
<dbReference type="PANTHER" id="PTHR30176">
    <property type="entry name" value="FERREDOXIN-TYPE PROTEIN NAPH"/>
    <property type="match status" value="1"/>
</dbReference>
<feature type="domain" description="4Fe-4S ferredoxin-type" evidence="8">
    <location>
        <begin position="225"/>
        <end position="254"/>
    </location>
</feature>
<dbReference type="PROSITE" id="PS51379">
    <property type="entry name" value="4FE4S_FER_2"/>
    <property type="match status" value="2"/>
</dbReference>
<feature type="domain" description="4Fe-4S ferredoxin-type" evidence="8">
    <location>
        <begin position="258"/>
        <end position="280"/>
    </location>
</feature>
<dbReference type="InterPro" id="IPR017900">
    <property type="entry name" value="4Fe4S_Fe_S_CS"/>
</dbReference>
<reference evidence="9" key="1">
    <citation type="submission" date="2017-07" db="EMBL/GenBank/DDBJ databases">
        <title>The cable genome - Insights into the physiology and evolution of filamentous bacteria capable of sulfide oxidation via long distance electron transfer.</title>
        <authorList>
            <person name="Thorup C."/>
            <person name="Bjerg J.T."/>
            <person name="Schreiber L."/>
            <person name="Nielsen L.P."/>
            <person name="Kjeldsen K.U."/>
            <person name="Boesen T."/>
            <person name="Boggild A."/>
            <person name="Meysman F."/>
            <person name="Geelhoed J."/>
            <person name="Schramm A."/>
        </authorList>
    </citation>
    <scope>NUCLEOTIDE SEQUENCE [LARGE SCALE GENOMIC DNA]</scope>
    <source>
        <strain evidence="9">GS</strain>
    </source>
</reference>
<dbReference type="EMBL" id="NQJD01000002">
    <property type="protein sequence ID" value="TAA76098.1"/>
    <property type="molecule type" value="Genomic_DNA"/>
</dbReference>
<evidence type="ECO:0000256" key="6">
    <source>
        <dbReference type="ARBA" id="ARBA00023014"/>
    </source>
</evidence>
<proteinExistence type="predicted"/>
<accession>A0A521G515</accession>
<dbReference type="GO" id="GO:0051539">
    <property type="term" value="F:4 iron, 4 sulfur cluster binding"/>
    <property type="evidence" value="ECO:0007669"/>
    <property type="project" value="UniProtKB-KW"/>
</dbReference>
<dbReference type="PROSITE" id="PS00198">
    <property type="entry name" value="4FE4S_FER_1"/>
    <property type="match status" value="1"/>
</dbReference>
<dbReference type="SUPFAM" id="SSF54862">
    <property type="entry name" value="4Fe-4S ferredoxins"/>
    <property type="match status" value="1"/>
</dbReference>